<accession>A0A8R1Y3X3</accession>
<name>A0A8R1Y3X3_ONCVO</name>
<dbReference type="AlphaFoldDB" id="A0A8R1Y3X3"/>
<dbReference type="Proteomes" id="UP000024404">
    <property type="component" value="Unassembled WGS sequence"/>
</dbReference>
<reference evidence="2" key="1">
    <citation type="submission" date="2013-10" db="EMBL/GenBank/DDBJ databases">
        <title>Genome sequencing of Onchocerca volvulus.</title>
        <authorList>
            <person name="Cotton J."/>
            <person name="Tsai J."/>
            <person name="Stanley E."/>
            <person name="Tracey A."/>
            <person name="Holroyd N."/>
            <person name="Lustigman S."/>
            <person name="Berriman M."/>
        </authorList>
    </citation>
    <scope>NUCLEOTIDE SEQUENCE</scope>
</reference>
<evidence type="ECO:0000313" key="2">
    <source>
        <dbReference type="Proteomes" id="UP000024404"/>
    </source>
</evidence>
<dbReference type="EMBL" id="CMVM020000291">
    <property type="status" value="NOT_ANNOTATED_CDS"/>
    <property type="molecule type" value="Genomic_DNA"/>
</dbReference>
<keyword evidence="2" id="KW-1185">Reference proteome</keyword>
<dbReference type="EnsemblMetazoa" id="OVOC9760.1">
    <property type="protein sequence ID" value="OVOC9760.1"/>
    <property type="gene ID" value="WBGene00246569"/>
</dbReference>
<reference evidence="1" key="2">
    <citation type="submission" date="2022-06" db="UniProtKB">
        <authorList>
            <consortium name="EnsemblMetazoa"/>
        </authorList>
    </citation>
    <scope>IDENTIFICATION</scope>
</reference>
<protein>
    <submittedName>
        <fullName evidence="1">Uncharacterized protein</fullName>
    </submittedName>
</protein>
<organism evidence="1 2">
    <name type="scientific">Onchocerca volvulus</name>
    <dbReference type="NCBI Taxonomy" id="6282"/>
    <lineage>
        <taxon>Eukaryota</taxon>
        <taxon>Metazoa</taxon>
        <taxon>Ecdysozoa</taxon>
        <taxon>Nematoda</taxon>
        <taxon>Chromadorea</taxon>
        <taxon>Rhabditida</taxon>
        <taxon>Spirurina</taxon>
        <taxon>Spiruromorpha</taxon>
        <taxon>Filarioidea</taxon>
        <taxon>Onchocercidae</taxon>
        <taxon>Onchocerca</taxon>
    </lineage>
</organism>
<evidence type="ECO:0000313" key="1">
    <source>
        <dbReference type="EnsemblMetazoa" id="OVOC9760.1"/>
    </source>
</evidence>
<sequence length="77" mass="8871">MKQCRQKHRRINGAIKEEAVILFVAIGNVKESRSFTRRNGLGYGKTVSSITISMSRHSQSMTVVQFFMFTNESKTWE</sequence>
<proteinExistence type="predicted"/>